<dbReference type="AlphaFoldDB" id="A0A9X6KEH6"/>
<proteinExistence type="predicted"/>
<keyword evidence="1" id="KW-0732">Signal</keyword>
<evidence type="ECO:0000313" key="2">
    <source>
        <dbReference type="EMBL" id="OUA04708.1"/>
    </source>
</evidence>
<dbReference type="Proteomes" id="UP000194551">
    <property type="component" value="Unassembled WGS sequence"/>
</dbReference>
<sequence length="134" mass="14934">MFTKKQRLVMSVTALTLGCGFTFGLTPAFADSNQNFVSTKPTHSIQKQEQDPFTGYVISVDNNYLVVASTSTKDEALAYQNDWWELVTQNKILRVPISNAEQYKLGEKLNVYAVGWTASLPPIAVMPTIQKLVD</sequence>
<name>A0A9X6KEH6_BACTU</name>
<dbReference type="EMBL" id="NFEM01000053">
    <property type="protein sequence ID" value="OUA04708.1"/>
    <property type="molecule type" value="Genomic_DNA"/>
</dbReference>
<organism evidence="2 3">
    <name type="scientific">Bacillus thuringiensis</name>
    <dbReference type="NCBI Taxonomy" id="1428"/>
    <lineage>
        <taxon>Bacteria</taxon>
        <taxon>Bacillati</taxon>
        <taxon>Bacillota</taxon>
        <taxon>Bacilli</taxon>
        <taxon>Bacillales</taxon>
        <taxon>Bacillaceae</taxon>
        <taxon>Bacillus</taxon>
        <taxon>Bacillus cereus group</taxon>
    </lineage>
</organism>
<dbReference type="PROSITE" id="PS51257">
    <property type="entry name" value="PROKAR_LIPOPROTEIN"/>
    <property type="match status" value="1"/>
</dbReference>
<dbReference type="RefSeq" id="WP_053514611.1">
    <property type="nucleotide sequence ID" value="NZ_CAKJXA010000076.1"/>
</dbReference>
<comment type="caution">
    <text evidence="2">The sequence shown here is derived from an EMBL/GenBank/DDBJ whole genome shotgun (WGS) entry which is preliminary data.</text>
</comment>
<accession>A0A9X6KEH6</accession>
<reference evidence="2 3" key="1">
    <citation type="submission" date="2016-10" db="EMBL/GenBank/DDBJ databases">
        <title>Comparative genomics of Bacillus thuringiensis reveals a path to pathogens against multiple invertebrate hosts.</title>
        <authorList>
            <person name="Zheng J."/>
            <person name="Gao Q."/>
            <person name="Liu H."/>
            <person name="Peng D."/>
            <person name="Ruan L."/>
            <person name="Sun M."/>
        </authorList>
    </citation>
    <scope>NUCLEOTIDE SEQUENCE [LARGE SCALE GENOMIC DNA]</scope>
    <source>
        <strain evidence="2">HD5</strain>
    </source>
</reference>
<evidence type="ECO:0000256" key="1">
    <source>
        <dbReference type="SAM" id="SignalP"/>
    </source>
</evidence>
<feature type="signal peptide" evidence="1">
    <location>
        <begin position="1"/>
        <end position="30"/>
    </location>
</feature>
<evidence type="ECO:0000313" key="3">
    <source>
        <dbReference type="Proteomes" id="UP000194551"/>
    </source>
</evidence>
<gene>
    <name evidence="2" type="ORF">BK774_10030</name>
</gene>
<protein>
    <submittedName>
        <fullName evidence="2">DUF3221 domain-containing protein</fullName>
    </submittedName>
</protein>
<feature type="chain" id="PRO_5040804292" evidence="1">
    <location>
        <begin position="31"/>
        <end position="134"/>
    </location>
</feature>